<evidence type="ECO:0000313" key="2">
    <source>
        <dbReference type="Proteomes" id="UP000002412"/>
    </source>
</evidence>
<dbReference type="AlphaFoldDB" id="A0A0U1QZP9"/>
<gene>
    <name evidence="1" type="ordered locus">YpsIP31758_1557</name>
</gene>
<dbReference type="HOGENOM" id="CLU_3350683_0_0_6"/>
<evidence type="ECO:0000313" key="1">
    <source>
        <dbReference type="EMBL" id="ABS48290.1"/>
    </source>
</evidence>
<name>A0A0U1QZP9_YERP3</name>
<dbReference type="Proteomes" id="UP000002412">
    <property type="component" value="Chromosome"/>
</dbReference>
<proteinExistence type="predicted"/>
<organism evidence="1 2">
    <name type="scientific">Yersinia pseudotuberculosis serotype O:1b (strain IP 31758)</name>
    <dbReference type="NCBI Taxonomy" id="349747"/>
    <lineage>
        <taxon>Bacteria</taxon>
        <taxon>Pseudomonadati</taxon>
        <taxon>Pseudomonadota</taxon>
        <taxon>Gammaproteobacteria</taxon>
        <taxon>Enterobacterales</taxon>
        <taxon>Yersiniaceae</taxon>
        <taxon>Yersinia</taxon>
    </lineage>
</organism>
<sequence length="37" mass="4158">MLTVCKHAPIKQADLPQADILLLDIRMTLMDGTQVYT</sequence>
<protein>
    <submittedName>
        <fullName evidence="1">Uncharacterized protein</fullName>
    </submittedName>
</protein>
<dbReference type="KEGG" id="ypi:YpsIP31758_1557"/>
<reference evidence="1 2" key="1">
    <citation type="journal article" date="2007" name="PLoS Genet.">
        <title>The complete genome sequence of Yersinia pseudotuberculosis IP31758, the causative agent of Far East scarlet-like fever.</title>
        <authorList>
            <person name="Eppinger M."/>
            <person name="Rosovitz M.J."/>
            <person name="Fricke W.F."/>
            <person name="Rasko D.A."/>
            <person name="Kokorina G."/>
            <person name="Fayolle C."/>
            <person name="Lindler L.E."/>
            <person name="Carniel E."/>
            <person name="Ravel J."/>
        </authorList>
    </citation>
    <scope>NUCLEOTIDE SEQUENCE [LARGE SCALE GENOMIC DNA]</scope>
    <source>
        <strain evidence="1 2">IP 31758</strain>
    </source>
</reference>
<dbReference type="EMBL" id="CP000720">
    <property type="protein sequence ID" value="ABS48290.1"/>
    <property type="molecule type" value="Genomic_DNA"/>
</dbReference>
<accession>A0A0U1QZP9</accession>